<organism evidence="1 2">
    <name type="scientific">Marivirga arenosa</name>
    <dbReference type="NCBI Taxonomy" id="3059076"/>
    <lineage>
        <taxon>Bacteria</taxon>
        <taxon>Pseudomonadati</taxon>
        <taxon>Bacteroidota</taxon>
        <taxon>Cytophagia</taxon>
        <taxon>Cytophagales</taxon>
        <taxon>Marivirgaceae</taxon>
        <taxon>Marivirga</taxon>
    </lineage>
</organism>
<proteinExistence type="predicted"/>
<gene>
    <name evidence="1" type="ORF">QYS48_32440</name>
</gene>
<dbReference type="AlphaFoldDB" id="A0AA51RCZ1"/>
<name>A0AA51RCZ1_9BACT</name>
<dbReference type="InterPro" id="IPR051159">
    <property type="entry name" value="Hexapeptide_acetyltransf"/>
</dbReference>
<dbReference type="PANTHER" id="PTHR23416:SF78">
    <property type="entry name" value="LIPOPOLYSACCHARIDE BIOSYNTHESIS O-ACETYL TRANSFERASE WBBJ-RELATED"/>
    <property type="match status" value="1"/>
</dbReference>
<protein>
    <submittedName>
        <fullName evidence="1">Acyltransferase</fullName>
        <ecNumber evidence="1">2.3.1.-</ecNumber>
    </submittedName>
</protein>
<dbReference type="Pfam" id="PF00132">
    <property type="entry name" value="Hexapep"/>
    <property type="match status" value="1"/>
</dbReference>
<dbReference type="GO" id="GO:0016746">
    <property type="term" value="F:acyltransferase activity"/>
    <property type="evidence" value="ECO:0007669"/>
    <property type="project" value="UniProtKB-KW"/>
</dbReference>
<dbReference type="RefSeq" id="WP_308356210.1">
    <property type="nucleotide sequence ID" value="NZ_CP129970.2"/>
</dbReference>
<dbReference type="Gene3D" id="2.160.10.10">
    <property type="entry name" value="Hexapeptide repeat proteins"/>
    <property type="match status" value="1"/>
</dbReference>
<dbReference type="PANTHER" id="PTHR23416">
    <property type="entry name" value="SIALIC ACID SYNTHASE-RELATED"/>
    <property type="match status" value="1"/>
</dbReference>
<dbReference type="InterPro" id="IPR001451">
    <property type="entry name" value="Hexapep"/>
</dbReference>
<dbReference type="CDD" id="cd04647">
    <property type="entry name" value="LbH_MAT_like"/>
    <property type="match status" value="1"/>
</dbReference>
<keyword evidence="1" id="KW-0012">Acyltransferase</keyword>
<dbReference type="EC" id="2.3.1.-" evidence="1"/>
<dbReference type="Pfam" id="PF14602">
    <property type="entry name" value="Hexapep_2"/>
    <property type="match status" value="1"/>
</dbReference>
<dbReference type="SUPFAM" id="SSF51161">
    <property type="entry name" value="Trimeric LpxA-like enzymes"/>
    <property type="match status" value="1"/>
</dbReference>
<keyword evidence="1" id="KW-0808">Transferase</keyword>
<sequence>MANQLRKHLKFSWKNRWRIFVERKRLKHLGKDVFIDKNVELQRFPKNISVDNNAVLKEGCRICACNETATVSIGENTTVGFHTFIFASKKISIGDNCLIAPFVYVVDSDHSSKKGTLINQQGNVTAEVSIGNDVWIGTGAKILKGTIIEDGAIIAAGAIVSGHVKSNEIYGGIPAKKISERK</sequence>
<accession>A0AA51RCZ1</accession>
<evidence type="ECO:0000313" key="2">
    <source>
        <dbReference type="Proteomes" id="UP001244443"/>
    </source>
</evidence>
<keyword evidence="2" id="KW-1185">Reference proteome</keyword>
<reference evidence="1" key="1">
    <citation type="submission" date="2023-08" db="EMBL/GenBank/DDBJ databases">
        <title>Comparative genomics and taxonomic characterization of three novel marine species of genus Marivirga.</title>
        <authorList>
            <person name="Muhammad N."/>
            <person name="Kim S.-G."/>
        </authorList>
    </citation>
    <scope>NUCLEOTIDE SEQUENCE [LARGE SCALE GENOMIC DNA]</scope>
    <source>
        <strain evidence="1">ABR2-2</strain>
    </source>
</reference>
<dbReference type="EMBL" id="CP129970">
    <property type="protein sequence ID" value="WMN06395.1"/>
    <property type="molecule type" value="Genomic_DNA"/>
</dbReference>
<evidence type="ECO:0000313" key="1">
    <source>
        <dbReference type="EMBL" id="WMN06395.1"/>
    </source>
</evidence>
<dbReference type="Proteomes" id="UP001244443">
    <property type="component" value="Chromosome"/>
</dbReference>
<dbReference type="InterPro" id="IPR011004">
    <property type="entry name" value="Trimer_LpxA-like_sf"/>
</dbReference>